<sequence length="104" mass="11632">MRASRCCCRCRIPFRSVLQSPPTSDQEDPDASVLLSRTQRLATVGRALDLRIQLASFRIFTCGLLVTCAVELVFEWHTGLAPITCSSCEVSSQYSRSVRFILCE</sequence>
<proteinExistence type="predicted"/>
<name>A0A0N1IQD9_PAPMA</name>
<evidence type="ECO:0000313" key="2">
    <source>
        <dbReference type="Proteomes" id="UP000053240"/>
    </source>
</evidence>
<evidence type="ECO:0000313" key="1">
    <source>
        <dbReference type="EMBL" id="KPJ20144.1"/>
    </source>
</evidence>
<dbReference type="Proteomes" id="UP000053240">
    <property type="component" value="Unassembled WGS sequence"/>
</dbReference>
<organism evidence="1 2">
    <name type="scientific">Papilio machaon</name>
    <name type="common">Old World swallowtail butterfly</name>
    <dbReference type="NCBI Taxonomy" id="76193"/>
    <lineage>
        <taxon>Eukaryota</taxon>
        <taxon>Metazoa</taxon>
        <taxon>Ecdysozoa</taxon>
        <taxon>Arthropoda</taxon>
        <taxon>Hexapoda</taxon>
        <taxon>Insecta</taxon>
        <taxon>Pterygota</taxon>
        <taxon>Neoptera</taxon>
        <taxon>Endopterygota</taxon>
        <taxon>Lepidoptera</taxon>
        <taxon>Glossata</taxon>
        <taxon>Ditrysia</taxon>
        <taxon>Papilionoidea</taxon>
        <taxon>Papilionidae</taxon>
        <taxon>Papilioninae</taxon>
        <taxon>Papilio</taxon>
    </lineage>
</organism>
<protein>
    <submittedName>
        <fullName evidence="1">Uncharacterized protein</fullName>
    </submittedName>
</protein>
<dbReference type="AlphaFoldDB" id="A0A0N1IQD9"/>
<accession>A0A0N1IQD9</accession>
<dbReference type="InParanoid" id="A0A0N1IQD9"/>
<gene>
    <name evidence="1" type="ORF">RR48_03352</name>
</gene>
<reference evidence="1 2" key="1">
    <citation type="journal article" date="2015" name="Nat. Commun.">
        <title>Outbred genome sequencing and CRISPR/Cas9 gene editing in butterflies.</title>
        <authorList>
            <person name="Li X."/>
            <person name="Fan D."/>
            <person name="Zhang W."/>
            <person name="Liu G."/>
            <person name="Zhang L."/>
            <person name="Zhao L."/>
            <person name="Fang X."/>
            <person name="Chen L."/>
            <person name="Dong Y."/>
            <person name="Chen Y."/>
            <person name="Ding Y."/>
            <person name="Zhao R."/>
            <person name="Feng M."/>
            <person name="Zhu Y."/>
            <person name="Feng Y."/>
            <person name="Jiang X."/>
            <person name="Zhu D."/>
            <person name="Xiang H."/>
            <person name="Feng X."/>
            <person name="Li S."/>
            <person name="Wang J."/>
            <person name="Zhang G."/>
            <person name="Kronforst M.R."/>
            <person name="Wang W."/>
        </authorList>
    </citation>
    <scope>NUCLEOTIDE SEQUENCE [LARGE SCALE GENOMIC DNA]</scope>
    <source>
        <strain evidence="1">Ya'a_city_454_Pm</strain>
        <tissue evidence="1">Whole body</tissue>
    </source>
</reference>
<keyword evidence="2" id="KW-1185">Reference proteome</keyword>
<dbReference type="EMBL" id="KQ459761">
    <property type="protein sequence ID" value="KPJ20144.1"/>
    <property type="molecule type" value="Genomic_DNA"/>
</dbReference>